<reference evidence="10" key="1">
    <citation type="submission" date="2017-12" db="EMBL/GenBank/DDBJ databases">
        <authorList>
            <person name="Diaz M."/>
        </authorList>
    </citation>
    <scope>NUCLEOTIDE SEQUENCE [LARGE SCALE GENOMIC DNA]</scope>
    <source>
        <strain evidence="10">FI11154</strain>
    </source>
</reference>
<accession>A0A2P9HB47</accession>
<organism evidence="9 10">
    <name type="scientific">Ochrobactrum soli</name>
    <dbReference type="NCBI Taxonomy" id="2448455"/>
    <lineage>
        <taxon>Bacteria</taxon>
        <taxon>Pseudomonadati</taxon>
        <taxon>Pseudomonadota</taxon>
        <taxon>Alphaproteobacteria</taxon>
        <taxon>Hyphomicrobiales</taxon>
        <taxon>Brucellaceae</taxon>
        <taxon>Brucella/Ochrobactrum group</taxon>
        <taxon>Ochrobactrum</taxon>
    </lineage>
</organism>
<dbReference type="InterPro" id="IPR007867">
    <property type="entry name" value="GMC_OxRtase_C"/>
</dbReference>
<evidence type="ECO:0000256" key="3">
    <source>
        <dbReference type="ARBA" id="ARBA00022630"/>
    </source>
</evidence>
<feature type="domain" description="Glucose-methanol-choline oxidoreductase N-terminal" evidence="8">
    <location>
        <begin position="255"/>
        <end position="269"/>
    </location>
</feature>
<comment type="similarity">
    <text evidence="2 6">Belongs to the GMC oxidoreductase family.</text>
</comment>
<evidence type="ECO:0000313" key="10">
    <source>
        <dbReference type="Proteomes" id="UP000246073"/>
    </source>
</evidence>
<dbReference type="GO" id="GO:0050660">
    <property type="term" value="F:flavin adenine dinucleotide binding"/>
    <property type="evidence" value="ECO:0007669"/>
    <property type="project" value="InterPro"/>
</dbReference>
<protein>
    <submittedName>
        <fullName evidence="9">Choline dehydrogenase</fullName>
        <ecNumber evidence="9">1.1.99.1</ecNumber>
    </submittedName>
</protein>
<dbReference type="Proteomes" id="UP000246073">
    <property type="component" value="Unassembled WGS sequence"/>
</dbReference>
<dbReference type="SUPFAM" id="SSF54373">
    <property type="entry name" value="FAD-linked reductases, C-terminal domain"/>
    <property type="match status" value="1"/>
</dbReference>
<dbReference type="InterPro" id="IPR000172">
    <property type="entry name" value="GMC_OxRdtase_N"/>
</dbReference>
<dbReference type="SUPFAM" id="SSF51905">
    <property type="entry name" value="FAD/NAD(P)-binding domain"/>
    <property type="match status" value="1"/>
</dbReference>
<dbReference type="PANTHER" id="PTHR11552">
    <property type="entry name" value="GLUCOSE-METHANOL-CHOLINE GMC OXIDOREDUCTASE"/>
    <property type="match status" value="1"/>
</dbReference>
<feature type="domain" description="Glucose-methanol-choline oxidoreductase N-terminal" evidence="7">
    <location>
        <begin position="82"/>
        <end position="105"/>
    </location>
</feature>
<dbReference type="InterPro" id="IPR036188">
    <property type="entry name" value="FAD/NAD-bd_sf"/>
</dbReference>
<dbReference type="AlphaFoldDB" id="A0A2P9HB47"/>
<evidence type="ECO:0000256" key="2">
    <source>
        <dbReference type="ARBA" id="ARBA00010790"/>
    </source>
</evidence>
<dbReference type="PANTHER" id="PTHR11552:SF147">
    <property type="entry name" value="CHOLINE DEHYDROGENASE, MITOCHONDRIAL"/>
    <property type="match status" value="1"/>
</dbReference>
<feature type="binding site" evidence="5">
    <location>
        <begin position="15"/>
        <end position="16"/>
    </location>
    <ligand>
        <name>FAD</name>
        <dbReference type="ChEBI" id="CHEBI:57692"/>
    </ligand>
</feature>
<feature type="binding site" evidence="5">
    <location>
        <position position="220"/>
    </location>
    <ligand>
        <name>FAD</name>
        <dbReference type="ChEBI" id="CHEBI:57692"/>
    </ligand>
</feature>
<evidence type="ECO:0000256" key="5">
    <source>
        <dbReference type="PIRSR" id="PIRSR000137-2"/>
    </source>
</evidence>
<keyword evidence="9" id="KW-0560">Oxidoreductase</keyword>
<dbReference type="Pfam" id="PF00732">
    <property type="entry name" value="GMC_oxred_N"/>
    <property type="match status" value="1"/>
</dbReference>
<evidence type="ECO:0000256" key="4">
    <source>
        <dbReference type="ARBA" id="ARBA00022827"/>
    </source>
</evidence>
<comment type="cofactor">
    <cofactor evidence="1 5">
        <name>FAD</name>
        <dbReference type="ChEBI" id="CHEBI:57692"/>
    </cofactor>
</comment>
<evidence type="ECO:0000259" key="8">
    <source>
        <dbReference type="PROSITE" id="PS00624"/>
    </source>
</evidence>
<feature type="binding site" evidence="5">
    <location>
        <position position="84"/>
    </location>
    <ligand>
        <name>FAD</name>
        <dbReference type="ChEBI" id="CHEBI:57692"/>
    </ligand>
</feature>
<dbReference type="PRINTS" id="PR00411">
    <property type="entry name" value="PNDRDTASEI"/>
</dbReference>
<evidence type="ECO:0000259" key="7">
    <source>
        <dbReference type="PROSITE" id="PS00623"/>
    </source>
</evidence>
<gene>
    <name evidence="9" type="ORF">OHAE_4120</name>
</gene>
<feature type="binding site" evidence="5">
    <location>
        <begin position="92"/>
        <end position="95"/>
    </location>
    <ligand>
        <name>FAD</name>
        <dbReference type="ChEBI" id="CHEBI:57692"/>
    </ligand>
</feature>
<keyword evidence="3 6" id="KW-0285">Flavoprotein</keyword>
<dbReference type="PROSITE" id="PS00623">
    <property type="entry name" value="GMC_OXRED_1"/>
    <property type="match status" value="1"/>
</dbReference>
<dbReference type="Pfam" id="PF05199">
    <property type="entry name" value="GMC_oxred_C"/>
    <property type="match status" value="1"/>
</dbReference>
<keyword evidence="4 5" id="KW-0274">FAD</keyword>
<dbReference type="EC" id="1.1.99.1" evidence="9"/>
<dbReference type="RefSeq" id="WP_109365620.1">
    <property type="nucleotide sequence ID" value="NZ_OOFM01000001.1"/>
</dbReference>
<evidence type="ECO:0000313" key="9">
    <source>
        <dbReference type="EMBL" id="SPL61328.1"/>
    </source>
</evidence>
<dbReference type="GO" id="GO:0008812">
    <property type="term" value="F:choline dehydrogenase activity"/>
    <property type="evidence" value="ECO:0007669"/>
    <property type="project" value="UniProtKB-EC"/>
</dbReference>
<dbReference type="EMBL" id="OOFM01000001">
    <property type="protein sequence ID" value="SPL61328.1"/>
    <property type="molecule type" value="Genomic_DNA"/>
</dbReference>
<evidence type="ECO:0000256" key="1">
    <source>
        <dbReference type="ARBA" id="ARBA00001974"/>
    </source>
</evidence>
<name>A0A2P9HB47_9HYPH</name>
<dbReference type="InterPro" id="IPR012132">
    <property type="entry name" value="GMC_OxRdtase"/>
</dbReference>
<sequence length="544" mass="58781">MTRKAYDYIVVGGGTSGSYIAAKMAEQGASVLVLEAGGSDRNPLIQMPAGYVKLLNAARYMWFFQSVRQEQLNGRTPVIPSGRVIGGGSSVNAMVYIRGQSTDYDRWVEATGDESWRYERLLPLFRAIEGNNRFNDDLHGSEGPMKVSDPLHVNELSRAYVQAAQATGLPFKADFNRGQQTGAGFFQLNTHNGRRCSAADAFLYPATKTGLIDISSGSLVHRVRIENGRAKSVIFSRGNAVTEIEAQKEVVLCAGAIATPKILMLSGIGPQQHLKAHGIDVVLDRAGVGENLQDHTEVPVLAFCNGKYGYFGQDRGWNQIRNGLQYLLFKSGPVTSNGVEAGSFFDPDDFSNDAKIQQFCIPSVYLDRGTTDLKPSYGVTINSCVLRPASRGTVRLNSGRADEQPLVNPNYLSDSEDLRLSVAGLRQARRVLNSAPLKHMVDREIFPGTGKDTDEELAKHARAFVKTVYHPVGTARMGREDDPNAVVTSDLKVMGVEGLRIGDTSAMPNIISGNTNSTTLVIAAKAVEAMAGTVTGAMGSKRAG</sequence>
<proteinExistence type="inferred from homology"/>
<dbReference type="Gene3D" id="3.50.50.60">
    <property type="entry name" value="FAD/NAD(P)-binding domain"/>
    <property type="match status" value="1"/>
</dbReference>
<dbReference type="Gene3D" id="3.30.560.10">
    <property type="entry name" value="Glucose Oxidase, domain 3"/>
    <property type="match status" value="1"/>
</dbReference>
<dbReference type="PIRSF" id="PIRSF000137">
    <property type="entry name" value="Alcohol_oxidase"/>
    <property type="match status" value="1"/>
</dbReference>
<dbReference type="PROSITE" id="PS00624">
    <property type="entry name" value="GMC_OXRED_2"/>
    <property type="match status" value="1"/>
</dbReference>
<evidence type="ECO:0000256" key="6">
    <source>
        <dbReference type="RuleBase" id="RU003968"/>
    </source>
</evidence>